<comment type="subcellular location">
    <subcellularLocation>
        <location evidence="1">Cell inner membrane</location>
    </subcellularLocation>
</comment>
<dbReference type="Gene3D" id="2.30.42.10">
    <property type="match status" value="1"/>
</dbReference>
<dbReference type="InterPro" id="IPR024961">
    <property type="entry name" value="T2SS_GspC_N"/>
</dbReference>
<dbReference type="Gene3D" id="2.30.30.830">
    <property type="match status" value="1"/>
</dbReference>
<keyword evidence="12" id="KW-1185">Reference proteome</keyword>
<keyword evidence="3" id="KW-0813">Transport</keyword>
<proteinExistence type="inferred from homology"/>
<evidence type="ECO:0000256" key="1">
    <source>
        <dbReference type="ARBA" id="ARBA00004533"/>
    </source>
</evidence>
<sequence length="301" mass="32765">MLLLCLWLALSVVKLFWTLYPSADVTPLETLDVVNPVSQIPTGAAPAPVDIAQLQSRHLFGEVSADAPAAPVLEELTAVQESRDGIEKGARETRLQLVLRGVMASTQDGLGHAIIEFKKKQAVYAVEDELPVGSKVVLAKVMRRQVVLDNGGTYELLTLSEENELDTLIQPSPKDRVAVNRGAPAVVDKRKDRGAAQLAQEYRDRLYQNPQSLAEVVSVNAVRQNGDLLGYRISPGKDRAQFSQLGFKSGDLVTGVNGIDLNDPANTMRLYQTMRTASEAVFDLQRGEESVSLSVSLQSSQ</sequence>
<evidence type="ECO:0000259" key="10">
    <source>
        <dbReference type="Pfam" id="PF11356"/>
    </source>
</evidence>
<comment type="caution">
    <text evidence="11">The sequence shown here is derived from an EMBL/GenBank/DDBJ whole genome shotgun (WGS) entry which is preliminary data.</text>
</comment>
<evidence type="ECO:0000256" key="5">
    <source>
        <dbReference type="ARBA" id="ARBA00022519"/>
    </source>
</evidence>
<feature type="domain" description="Type II secretion system protein GspC N-terminal" evidence="10">
    <location>
        <begin position="2"/>
        <end position="159"/>
    </location>
</feature>
<keyword evidence="6" id="KW-0812">Transmembrane</keyword>
<dbReference type="Pfam" id="PF11356">
    <property type="entry name" value="T2SSC"/>
    <property type="match status" value="1"/>
</dbReference>
<evidence type="ECO:0000256" key="7">
    <source>
        <dbReference type="ARBA" id="ARBA00022927"/>
    </source>
</evidence>
<evidence type="ECO:0000256" key="4">
    <source>
        <dbReference type="ARBA" id="ARBA00022475"/>
    </source>
</evidence>
<accession>A0ABT3SRH7</accession>
<evidence type="ECO:0000256" key="2">
    <source>
        <dbReference type="ARBA" id="ARBA00007986"/>
    </source>
</evidence>
<reference evidence="11" key="1">
    <citation type="submission" date="2019-02" db="EMBL/GenBank/DDBJ databases">
        <authorList>
            <person name="Li S.-H."/>
        </authorList>
    </citation>
    <scope>NUCLEOTIDE SEQUENCE</scope>
    <source>
        <strain evidence="11">IMCC8485</strain>
    </source>
</reference>
<keyword evidence="7" id="KW-0653">Protein transport</keyword>
<evidence type="ECO:0000256" key="3">
    <source>
        <dbReference type="ARBA" id="ARBA00022448"/>
    </source>
</evidence>
<comment type="similarity">
    <text evidence="2">Belongs to the GSP C family.</text>
</comment>
<dbReference type="InterPro" id="IPR036034">
    <property type="entry name" value="PDZ_sf"/>
</dbReference>
<dbReference type="NCBIfam" id="TIGR01713">
    <property type="entry name" value="typeII_sec_gspC"/>
    <property type="match status" value="1"/>
</dbReference>
<evidence type="ECO:0000256" key="9">
    <source>
        <dbReference type="ARBA" id="ARBA00023136"/>
    </source>
</evidence>
<keyword evidence="9" id="KW-0472">Membrane</keyword>
<dbReference type="Proteomes" id="UP001143307">
    <property type="component" value="Unassembled WGS sequence"/>
</dbReference>
<evidence type="ECO:0000313" key="12">
    <source>
        <dbReference type="Proteomes" id="UP001143307"/>
    </source>
</evidence>
<organism evidence="11 12">
    <name type="scientific">Candidatus Seongchinamella marina</name>
    <dbReference type="NCBI Taxonomy" id="2518990"/>
    <lineage>
        <taxon>Bacteria</taxon>
        <taxon>Pseudomonadati</taxon>
        <taxon>Pseudomonadota</taxon>
        <taxon>Gammaproteobacteria</taxon>
        <taxon>Cellvibrionales</taxon>
        <taxon>Halieaceae</taxon>
        <taxon>Seongchinamella</taxon>
    </lineage>
</organism>
<keyword evidence="8" id="KW-1133">Transmembrane helix</keyword>
<dbReference type="SUPFAM" id="SSF50156">
    <property type="entry name" value="PDZ domain-like"/>
    <property type="match status" value="1"/>
</dbReference>
<evidence type="ECO:0000313" key="11">
    <source>
        <dbReference type="EMBL" id="MCX2972241.1"/>
    </source>
</evidence>
<evidence type="ECO:0000256" key="6">
    <source>
        <dbReference type="ARBA" id="ARBA00022692"/>
    </source>
</evidence>
<keyword evidence="4" id="KW-1003">Cell membrane</keyword>
<dbReference type="InterPro" id="IPR001639">
    <property type="entry name" value="T2SS_protein-GspC"/>
</dbReference>
<name>A0ABT3SRH7_9GAMM</name>
<dbReference type="EMBL" id="SHNP01000001">
    <property type="protein sequence ID" value="MCX2972241.1"/>
    <property type="molecule type" value="Genomic_DNA"/>
</dbReference>
<protein>
    <submittedName>
        <fullName evidence="11">Type II secretion system protein GspC</fullName>
    </submittedName>
</protein>
<gene>
    <name evidence="11" type="primary">gspC</name>
    <name evidence="11" type="ORF">EYC87_01400</name>
</gene>
<keyword evidence="5" id="KW-0997">Cell inner membrane</keyword>
<evidence type="ECO:0000256" key="8">
    <source>
        <dbReference type="ARBA" id="ARBA00022989"/>
    </source>
</evidence>